<keyword evidence="3" id="KW-1185">Reference proteome</keyword>
<evidence type="ECO:0000313" key="3">
    <source>
        <dbReference type="Proteomes" id="UP000759537"/>
    </source>
</evidence>
<dbReference type="AlphaFoldDB" id="A0A9P5TAW6"/>
<gene>
    <name evidence="2" type="ORF">DFH94DRAFT_734439</name>
</gene>
<feature type="compositionally biased region" description="Low complexity" evidence="1">
    <location>
        <begin position="31"/>
        <end position="46"/>
    </location>
</feature>
<feature type="compositionally biased region" description="Gly residues" evidence="1">
    <location>
        <begin position="142"/>
        <end position="153"/>
    </location>
</feature>
<comment type="caution">
    <text evidence="2">The sequence shown here is derived from an EMBL/GenBank/DDBJ whole genome shotgun (WGS) entry which is preliminary data.</text>
</comment>
<reference evidence="2" key="1">
    <citation type="submission" date="2019-10" db="EMBL/GenBank/DDBJ databases">
        <authorList>
            <consortium name="DOE Joint Genome Institute"/>
            <person name="Kuo A."/>
            <person name="Miyauchi S."/>
            <person name="Kiss E."/>
            <person name="Drula E."/>
            <person name="Kohler A."/>
            <person name="Sanchez-Garcia M."/>
            <person name="Andreopoulos B."/>
            <person name="Barry K.W."/>
            <person name="Bonito G."/>
            <person name="Buee M."/>
            <person name="Carver A."/>
            <person name="Chen C."/>
            <person name="Cichocki N."/>
            <person name="Clum A."/>
            <person name="Culley D."/>
            <person name="Crous P.W."/>
            <person name="Fauchery L."/>
            <person name="Girlanda M."/>
            <person name="Hayes R."/>
            <person name="Keri Z."/>
            <person name="LaButti K."/>
            <person name="Lipzen A."/>
            <person name="Lombard V."/>
            <person name="Magnuson J."/>
            <person name="Maillard F."/>
            <person name="Morin E."/>
            <person name="Murat C."/>
            <person name="Nolan M."/>
            <person name="Ohm R."/>
            <person name="Pangilinan J."/>
            <person name="Pereira M."/>
            <person name="Perotto S."/>
            <person name="Peter M."/>
            <person name="Riley R."/>
            <person name="Sitrit Y."/>
            <person name="Stielow B."/>
            <person name="Szollosi G."/>
            <person name="Zifcakova L."/>
            <person name="Stursova M."/>
            <person name="Spatafora J.W."/>
            <person name="Tedersoo L."/>
            <person name="Vaario L.-M."/>
            <person name="Yamada A."/>
            <person name="Yan M."/>
            <person name="Wang P."/>
            <person name="Xu J."/>
            <person name="Bruns T."/>
            <person name="Baldrian P."/>
            <person name="Vilgalys R."/>
            <person name="Henrissat B."/>
            <person name="Grigoriev I.V."/>
            <person name="Hibbett D."/>
            <person name="Nagy L.G."/>
            <person name="Martin F.M."/>
        </authorList>
    </citation>
    <scope>NUCLEOTIDE SEQUENCE</scope>
    <source>
        <strain evidence="2">Prilba</strain>
    </source>
</reference>
<reference evidence="2" key="2">
    <citation type="journal article" date="2020" name="Nat. Commun.">
        <title>Large-scale genome sequencing of mycorrhizal fungi provides insights into the early evolution of symbiotic traits.</title>
        <authorList>
            <person name="Miyauchi S."/>
            <person name="Kiss E."/>
            <person name="Kuo A."/>
            <person name="Drula E."/>
            <person name="Kohler A."/>
            <person name="Sanchez-Garcia M."/>
            <person name="Morin E."/>
            <person name="Andreopoulos B."/>
            <person name="Barry K.W."/>
            <person name="Bonito G."/>
            <person name="Buee M."/>
            <person name="Carver A."/>
            <person name="Chen C."/>
            <person name="Cichocki N."/>
            <person name="Clum A."/>
            <person name="Culley D."/>
            <person name="Crous P.W."/>
            <person name="Fauchery L."/>
            <person name="Girlanda M."/>
            <person name="Hayes R.D."/>
            <person name="Keri Z."/>
            <person name="LaButti K."/>
            <person name="Lipzen A."/>
            <person name="Lombard V."/>
            <person name="Magnuson J."/>
            <person name="Maillard F."/>
            <person name="Murat C."/>
            <person name="Nolan M."/>
            <person name="Ohm R.A."/>
            <person name="Pangilinan J."/>
            <person name="Pereira M.F."/>
            <person name="Perotto S."/>
            <person name="Peter M."/>
            <person name="Pfister S."/>
            <person name="Riley R."/>
            <person name="Sitrit Y."/>
            <person name="Stielow J.B."/>
            <person name="Szollosi G."/>
            <person name="Zifcakova L."/>
            <person name="Stursova M."/>
            <person name="Spatafora J.W."/>
            <person name="Tedersoo L."/>
            <person name="Vaario L.M."/>
            <person name="Yamada A."/>
            <person name="Yan M."/>
            <person name="Wang P."/>
            <person name="Xu J."/>
            <person name="Bruns T."/>
            <person name="Baldrian P."/>
            <person name="Vilgalys R."/>
            <person name="Dunand C."/>
            <person name="Henrissat B."/>
            <person name="Grigoriev I.V."/>
            <person name="Hibbett D."/>
            <person name="Nagy L.G."/>
            <person name="Martin F.M."/>
        </authorList>
    </citation>
    <scope>NUCLEOTIDE SEQUENCE</scope>
    <source>
        <strain evidence="2">Prilba</strain>
    </source>
</reference>
<name>A0A9P5TAW6_9AGAM</name>
<sequence length="195" mass="19657">MSDYETSTREAALIAEAQPHLPGGTLHAGDTTTAAQAEAQQATPEAVKQVHETGEHTNGVAEHAASTARQTRGSGVTGNARNAVSQLRANVEKTTDAAVAEGQKSVQAAADAGARYIEEAKSLASNAISSATSYLPASLKGGTTGSTAKGGPGNNEPPGSFPSSNAPQESGPRAVDGPYPASDVHAQQVVVNESK</sequence>
<feature type="region of interest" description="Disordered" evidence="1">
    <location>
        <begin position="1"/>
        <end position="82"/>
    </location>
</feature>
<evidence type="ECO:0000256" key="1">
    <source>
        <dbReference type="SAM" id="MobiDB-lite"/>
    </source>
</evidence>
<accession>A0A9P5TAW6</accession>
<feature type="compositionally biased region" description="Polar residues" evidence="1">
    <location>
        <begin position="67"/>
        <end position="82"/>
    </location>
</feature>
<protein>
    <submittedName>
        <fullName evidence="2">Uncharacterized protein</fullName>
    </submittedName>
</protein>
<organism evidence="2 3">
    <name type="scientific">Russula ochroleuca</name>
    <dbReference type="NCBI Taxonomy" id="152965"/>
    <lineage>
        <taxon>Eukaryota</taxon>
        <taxon>Fungi</taxon>
        <taxon>Dikarya</taxon>
        <taxon>Basidiomycota</taxon>
        <taxon>Agaricomycotina</taxon>
        <taxon>Agaricomycetes</taxon>
        <taxon>Russulales</taxon>
        <taxon>Russulaceae</taxon>
        <taxon>Russula</taxon>
    </lineage>
</organism>
<evidence type="ECO:0000313" key="2">
    <source>
        <dbReference type="EMBL" id="KAF8481991.1"/>
    </source>
</evidence>
<dbReference type="Proteomes" id="UP000759537">
    <property type="component" value="Unassembled WGS sequence"/>
</dbReference>
<dbReference type="EMBL" id="WHVB01000006">
    <property type="protein sequence ID" value="KAF8481991.1"/>
    <property type="molecule type" value="Genomic_DNA"/>
</dbReference>
<dbReference type="OrthoDB" id="3269666at2759"/>
<proteinExistence type="predicted"/>
<feature type="region of interest" description="Disordered" evidence="1">
    <location>
        <begin position="135"/>
        <end position="195"/>
    </location>
</feature>